<name>A0ABQ6S442_9BACT</name>
<protein>
    <recommendedName>
        <fullName evidence="3">Phage protein</fullName>
    </recommendedName>
</protein>
<reference evidence="1 2" key="1">
    <citation type="journal article" date="2019" name="Nat. Med.">
        <title>A library of human gut bacterial isolates paired with longitudinal multiomics data enables mechanistic microbiome research.</title>
        <authorList>
            <person name="Poyet M."/>
            <person name="Groussin M."/>
            <person name="Gibbons S.M."/>
            <person name="Avila-Pacheco J."/>
            <person name="Jiang X."/>
            <person name="Kearney S.M."/>
            <person name="Perrotta A.R."/>
            <person name="Berdy B."/>
            <person name="Zhao S."/>
            <person name="Lieberman T.D."/>
            <person name="Swanson P.K."/>
            <person name="Smith M."/>
            <person name="Roesemann S."/>
            <person name="Alexander J.E."/>
            <person name="Rich S.A."/>
            <person name="Livny J."/>
            <person name="Vlamakis H."/>
            <person name="Clish C."/>
            <person name="Bullock K."/>
            <person name="Deik A."/>
            <person name="Scott J."/>
            <person name="Pierce K.A."/>
            <person name="Xavier R.J."/>
            <person name="Alm E.J."/>
        </authorList>
    </citation>
    <scope>NUCLEOTIDE SEQUENCE [LARGE SCALE GENOMIC DNA]</scope>
    <source>
        <strain evidence="1 2">BIOML-A1</strain>
    </source>
</reference>
<sequence length="118" mass="12585">MKAKLKVLVPFTDKNDRTVHYKEGDTVSFDDIERVNDLVARKICRLVFIEDDVPAATTADGIVIGDKSYPLAAVKVALEAIGVTVSKNAGIPAVGKAVAGLTDDERAKLAETLTASEE</sequence>
<dbReference type="EMBL" id="VVND01000007">
    <property type="protein sequence ID" value="KAA3159659.1"/>
    <property type="molecule type" value="Genomic_DNA"/>
</dbReference>
<evidence type="ECO:0008006" key="3">
    <source>
        <dbReference type="Google" id="ProtNLM"/>
    </source>
</evidence>
<evidence type="ECO:0000313" key="1">
    <source>
        <dbReference type="EMBL" id="KAA3159659.1"/>
    </source>
</evidence>
<proteinExistence type="predicted"/>
<dbReference type="RefSeq" id="WP_130062867.1">
    <property type="nucleotide sequence ID" value="NZ_DBFCHR010000137.1"/>
</dbReference>
<keyword evidence="2" id="KW-1185">Reference proteome</keyword>
<accession>A0ABQ6S442</accession>
<gene>
    <name evidence="1" type="ORF">F2A26_06360</name>
</gene>
<evidence type="ECO:0000313" key="2">
    <source>
        <dbReference type="Proteomes" id="UP000324870"/>
    </source>
</evidence>
<dbReference type="Proteomes" id="UP000324870">
    <property type="component" value="Unassembled WGS sequence"/>
</dbReference>
<organism evidence="1 2">
    <name type="scientific">Alistipes finegoldii</name>
    <dbReference type="NCBI Taxonomy" id="214856"/>
    <lineage>
        <taxon>Bacteria</taxon>
        <taxon>Pseudomonadati</taxon>
        <taxon>Bacteroidota</taxon>
        <taxon>Bacteroidia</taxon>
        <taxon>Bacteroidales</taxon>
        <taxon>Rikenellaceae</taxon>
        <taxon>Alistipes</taxon>
    </lineage>
</organism>
<comment type="caution">
    <text evidence="1">The sequence shown here is derived from an EMBL/GenBank/DDBJ whole genome shotgun (WGS) entry which is preliminary data.</text>
</comment>